<organism evidence="2 3">
    <name type="scientific">Collybiopsis luxurians FD-317 M1</name>
    <dbReference type="NCBI Taxonomy" id="944289"/>
    <lineage>
        <taxon>Eukaryota</taxon>
        <taxon>Fungi</taxon>
        <taxon>Dikarya</taxon>
        <taxon>Basidiomycota</taxon>
        <taxon>Agaricomycotina</taxon>
        <taxon>Agaricomycetes</taxon>
        <taxon>Agaricomycetidae</taxon>
        <taxon>Agaricales</taxon>
        <taxon>Marasmiineae</taxon>
        <taxon>Omphalotaceae</taxon>
        <taxon>Collybiopsis</taxon>
        <taxon>Collybiopsis luxurians</taxon>
    </lineage>
</organism>
<feature type="compositionally biased region" description="Basic residues" evidence="1">
    <location>
        <begin position="54"/>
        <end position="65"/>
    </location>
</feature>
<name>A0A0D0BY15_9AGAR</name>
<dbReference type="AlphaFoldDB" id="A0A0D0BY15"/>
<gene>
    <name evidence="2" type="ORF">GYMLUDRAFT_59381</name>
</gene>
<accession>A0A0D0BY15</accession>
<dbReference type="HOGENOM" id="CLU_1643880_0_0_1"/>
<proteinExistence type="predicted"/>
<protein>
    <submittedName>
        <fullName evidence="2">Uncharacterized protein</fullName>
    </submittedName>
</protein>
<evidence type="ECO:0000313" key="2">
    <source>
        <dbReference type="EMBL" id="KIK60631.1"/>
    </source>
</evidence>
<feature type="region of interest" description="Disordered" evidence="1">
    <location>
        <begin position="1"/>
        <end position="161"/>
    </location>
</feature>
<dbReference type="Proteomes" id="UP000053593">
    <property type="component" value="Unassembled WGS sequence"/>
</dbReference>
<feature type="compositionally biased region" description="Basic residues" evidence="1">
    <location>
        <begin position="122"/>
        <end position="133"/>
    </location>
</feature>
<feature type="compositionally biased region" description="Acidic residues" evidence="1">
    <location>
        <begin position="151"/>
        <end position="161"/>
    </location>
</feature>
<sequence length="161" mass="17697">MSASEHKSYIREMEKAGKLDPKEQQQCSDVGKTHKKCCPENNEDGVDSEELHPNVKKSGKHGTKRRPQDNSNEELESSARKKLKMSGKATKSLTKALRDSQRQAANRLEGNASKKSGDKAKKAGNKARGKAKSSKFVVDSDAEDSPSNFSDGEEEEAEMTD</sequence>
<keyword evidence="3" id="KW-1185">Reference proteome</keyword>
<dbReference type="EMBL" id="KN834774">
    <property type="protein sequence ID" value="KIK60631.1"/>
    <property type="molecule type" value="Genomic_DNA"/>
</dbReference>
<evidence type="ECO:0000256" key="1">
    <source>
        <dbReference type="SAM" id="MobiDB-lite"/>
    </source>
</evidence>
<reference evidence="2 3" key="1">
    <citation type="submission" date="2014-04" db="EMBL/GenBank/DDBJ databases">
        <title>Evolutionary Origins and Diversification of the Mycorrhizal Mutualists.</title>
        <authorList>
            <consortium name="DOE Joint Genome Institute"/>
            <consortium name="Mycorrhizal Genomics Consortium"/>
            <person name="Kohler A."/>
            <person name="Kuo A."/>
            <person name="Nagy L.G."/>
            <person name="Floudas D."/>
            <person name="Copeland A."/>
            <person name="Barry K.W."/>
            <person name="Cichocki N."/>
            <person name="Veneault-Fourrey C."/>
            <person name="LaButti K."/>
            <person name="Lindquist E.A."/>
            <person name="Lipzen A."/>
            <person name="Lundell T."/>
            <person name="Morin E."/>
            <person name="Murat C."/>
            <person name="Riley R."/>
            <person name="Ohm R."/>
            <person name="Sun H."/>
            <person name="Tunlid A."/>
            <person name="Henrissat B."/>
            <person name="Grigoriev I.V."/>
            <person name="Hibbett D.S."/>
            <person name="Martin F."/>
        </authorList>
    </citation>
    <scope>NUCLEOTIDE SEQUENCE [LARGE SCALE GENOMIC DNA]</scope>
    <source>
        <strain evidence="2 3">FD-317 M1</strain>
    </source>
</reference>
<evidence type="ECO:0000313" key="3">
    <source>
        <dbReference type="Proteomes" id="UP000053593"/>
    </source>
</evidence>
<feature type="compositionally biased region" description="Basic and acidic residues" evidence="1">
    <location>
        <begin position="1"/>
        <end position="23"/>
    </location>
</feature>